<evidence type="ECO:0000313" key="3">
    <source>
        <dbReference type="Proteomes" id="UP000722485"/>
    </source>
</evidence>
<keyword evidence="3" id="KW-1185">Reference proteome</keyword>
<protein>
    <recommendedName>
        <fullName evidence="1">Protein kinase domain-containing protein</fullName>
    </recommendedName>
</protein>
<evidence type="ECO:0000313" key="2">
    <source>
        <dbReference type="EMBL" id="KAF7554094.1"/>
    </source>
</evidence>
<dbReference type="EMBL" id="JAANBB010000037">
    <property type="protein sequence ID" value="KAF7554094.1"/>
    <property type="molecule type" value="Genomic_DNA"/>
</dbReference>
<dbReference type="Proteomes" id="UP000722485">
    <property type="component" value="Unassembled WGS sequence"/>
</dbReference>
<dbReference type="AlphaFoldDB" id="A0A9P5LIF5"/>
<dbReference type="OrthoDB" id="5986190at2759"/>
<gene>
    <name evidence="2" type="ORF">G7Z17_g3163</name>
</gene>
<dbReference type="Gene3D" id="1.10.510.10">
    <property type="entry name" value="Transferase(Phosphotransferase) domain 1"/>
    <property type="match status" value="1"/>
</dbReference>
<comment type="caution">
    <text evidence="2">The sequence shown here is derived from an EMBL/GenBank/DDBJ whole genome shotgun (WGS) entry which is preliminary data.</text>
</comment>
<dbReference type="InterPro" id="IPR008271">
    <property type="entry name" value="Ser/Thr_kinase_AS"/>
</dbReference>
<dbReference type="InterPro" id="IPR011009">
    <property type="entry name" value="Kinase-like_dom_sf"/>
</dbReference>
<reference evidence="2" key="1">
    <citation type="submission" date="2020-03" db="EMBL/GenBank/DDBJ databases">
        <title>Draft Genome Sequence of Cylindrodendrum hubeiense.</title>
        <authorList>
            <person name="Buettner E."/>
            <person name="Kellner H."/>
        </authorList>
    </citation>
    <scope>NUCLEOTIDE SEQUENCE</scope>
    <source>
        <strain evidence="2">IHI 201604</strain>
    </source>
</reference>
<dbReference type="GO" id="GO:0005524">
    <property type="term" value="F:ATP binding"/>
    <property type="evidence" value="ECO:0007669"/>
    <property type="project" value="InterPro"/>
</dbReference>
<sequence length="412" mass="47148">MTDASEAWAAARTHFRTLVNAELSPGIREDINRAAKTRNSSEKSLRSPTDREPFLRYGVASKIVTKEALHNLVAEEVVTWSEEQEESYLSMILGSPGLRCILLTVLCIGELEMLIQFEEYFLKQRQSKSDHDLPFDMDLAKKVFHENGPRFFKAQFIFTAVTLTAGTYRVGYQASRLLPYLEQTELGKGAHGIVHKVKIERGHFIFQQPRSRNMDPVFLARKDFRPNFDSFESFKAESRILKNFVNSSNCPSSIMTSICSIEYTSPENEFPFSSIFFPEARSNIDKYIKNHENAPKTDLHCLQNIKRMLDVCRGLVWLAENLVYEPIRDEFQNATYYHCDLKPDNILVCDDGGGDPDSIIFKISDFGEARYIQPKIHINKEVKARPSTNIIKAGAKAVFWLRRSKIQSSKPP</sequence>
<dbReference type="GO" id="GO:0004672">
    <property type="term" value="F:protein kinase activity"/>
    <property type="evidence" value="ECO:0007669"/>
    <property type="project" value="InterPro"/>
</dbReference>
<dbReference type="PROSITE" id="PS50011">
    <property type="entry name" value="PROTEIN_KINASE_DOM"/>
    <property type="match status" value="1"/>
</dbReference>
<organism evidence="2 3">
    <name type="scientific">Cylindrodendrum hubeiense</name>
    <dbReference type="NCBI Taxonomy" id="595255"/>
    <lineage>
        <taxon>Eukaryota</taxon>
        <taxon>Fungi</taxon>
        <taxon>Dikarya</taxon>
        <taxon>Ascomycota</taxon>
        <taxon>Pezizomycotina</taxon>
        <taxon>Sordariomycetes</taxon>
        <taxon>Hypocreomycetidae</taxon>
        <taxon>Hypocreales</taxon>
        <taxon>Nectriaceae</taxon>
        <taxon>Cylindrodendrum</taxon>
    </lineage>
</organism>
<feature type="domain" description="Protein kinase" evidence="1">
    <location>
        <begin position="180"/>
        <end position="412"/>
    </location>
</feature>
<accession>A0A9P5LIF5</accession>
<dbReference type="InterPro" id="IPR000719">
    <property type="entry name" value="Prot_kinase_dom"/>
</dbReference>
<evidence type="ECO:0000259" key="1">
    <source>
        <dbReference type="PROSITE" id="PS50011"/>
    </source>
</evidence>
<name>A0A9P5LIF5_9HYPO</name>
<dbReference type="PROSITE" id="PS00108">
    <property type="entry name" value="PROTEIN_KINASE_ST"/>
    <property type="match status" value="1"/>
</dbReference>
<dbReference type="SUPFAM" id="SSF56112">
    <property type="entry name" value="Protein kinase-like (PK-like)"/>
    <property type="match status" value="1"/>
</dbReference>
<proteinExistence type="predicted"/>